<protein>
    <recommendedName>
        <fullName evidence="7">G-protein coupled receptors family 3 profile domain-containing protein</fullName>
    </recommendedName>
</protein>
<dbReference type="AlphaFoldDB" id="A0AAD3H8V5"/>
<dbReference type="Pfam" id="PF00003">
    <property type="entry name" value="7tm_3"/>
    <property type="match status" value="1"/>
</dbReference>
<dbReference type="GO" id="GO:0016020">
    <property type="term" value="C:membrane"/>
    <property type="evidence" value="ECO:0007669"/>
    <property type="project" value="UniProtKB-SubCell"/>
</dbReference>
<feature type="transmembrane region" description="Helical" evidence="6">
    <location>
        <begin position="580"/>
        <end position="599"/>
    </location>
</feature>
<keyword evidence="3 6" id="KW-1133">Transmembrane helix</keyword>
<evidence type="ECO:0000256" key="4">
    <source>
        <dbReference type="ARBA" id="ARBA00023136"/>
    </source>
</evidence>
<dbReference type="GO" id="GO:0004930">
    <property type="term" value="F:G protein-coupled receptor activity"/>
    <property type="evidence" value="ECO:0007669"/>
    <property type="project" value="InterPro"/>
</dbReference>
<dbReference type="EMBL" id="BLLK01000047">
    <property type="protein sequence ID" value="GFH54917.1"/>
    <property type="molecule type" value="Genomic_DNA"/>
</dbReference>
<evidence type="ECO:0000313" key="9">
    <source>
        <dbReference type="Proteomes" id="UP001054902"/>
    </source>
</evidence>
<evidence type="ECO:0000259" key="7">
    <source>
        <dbReference type="PROSITE" id="PS50259"/>
    </source>
</evidence>
<sequence length="854" mass="96326">MSGTSGISRCMEGGRCSNPFQNGCLQALSGRKDIKSIQHMIHKRVCTAQDRDDENCHRPSLSTNHAEVRIAVQDWASSLISAWIYQILLSELLDIPVTLEFGLDKEKLGGTKGSFVGDFYDPSTEFIYGQKSYPFEYLKKATSMMENEEVCTSTSNERCAHILPEIWDGADTDLQMAKDEGYVHDGSSVGYMGRMGFYMPKFTVEKDPSLISYFGLRGDRRKMAETFKAPITWKQYCQDYSDCDAFDEVANRPPISNSTDEENSYYVEGLYKGFFVQLEENNCDINPNTCKGHFVDGSCEWTTYASTQMFYNNISLASYGSNGPNKGYTFSQMIQIWRAAQSTKSNVLMWFYTPEIDIYEFEGTDAEFQRVLFPVPSSECQEYRKDFMTIENRCSLNETVRLGSDVASCDYQSFAIKKAISSAMRNNDDNENMNPLLQSPAFDFIKTLRLPSLVMDDIFLSWKQLSKIRANGHAAREATCLWIHNNIDVITEQLPYGYPREFADASSTTLHVSAMIFAIVAILVISFITYIVHQWRERLMLTLWNVDILIWVLVGAYTALIGSTLVAFRISNVTCMISSWTSILGITIQLVPIIIKIGTVNKLIREARMMRPFELNPKVLDRYFLGSVLAIVIYLVIVTAIDPSKARISAKIVEGDLFTLTEGQYCSHSHEIWHTIDHAICGIFILIASLLVFQSRDCFEEFNEGQGLSLMVYSFFVIQLLKIIVLDVTLSYFNGSEYSYIESLLDSVGTMIAMCFYFGQKFIKVLSHFRLFSNNSQSSASQRPSGGTCMRTMRVQVQTNSNTGGAAQIVGSSKEEEPDEFLMNSLNLPTNSEGDVSMSVVSNMSSESDDESSE</sequence>
<organism evidence="8 9">
    <name type="scientific">Chaetoceros tenuissimus</name>
    <dbReference type="NCBI Taxonomy" id="426638"/>
    <lineage>
        <taxon>Eukaryota</taxon>
        <taxon>Sar</taxon>
        <taxon>Stramenopiles</taxon>
        <taxon>Ochrophyta</taxon>
        <taxon>Bacillariophyta</taxon>
        <taxon>Coscinodiscophyceae</taxon>
        <taxon>Chaetocerotophycidae</taxon>
        <taxon>Chaetocerotales</taxon>
        <taxon>Chaetocerotaceae</taxon>
        <taxon>Chaetoceros</taxon>
    </lineage>
</organism>
<dbReference type="PROSITE" id="PS50259">
    <property type="entry name" value="G_PROTEIN_RECEP_F3_4"/>
    <property type="match status" value="1"/>
</dbReference>
<dbReference type="Proteomes" id="UP001054902">
    <property type="component" value="Unassembled WGS sequence"/>
</dbReference>
<dbReference type="InterPro" id="IPR017978">
    <property type="entry name" value="GPCR_3_C"/>
</dbReference>
<feature type="compositionally biased region" description="Low complexity" evidence="5">
    <location>
        <begin position="835"/>
        <end position="846"/>
    </location>
</feature>
<evidence type="ECO:0000256" key="1">
    <source>
        <dbReference type="ARBA" id="ARBA00004141"/>
    </source>
</evidence>
<evidence type="ECO:0000256" key="5">
    <source>
        <dbReference type="SAM" id="MobiDB-lite"/>
    </source>
</evidence>
<comment type="subcellular location">
    <subcellularLocation>
        <location evidence="1">Membrane</location>
        <topology evidence="1">Multi-pass membrane protein</topology>
    </subcellularLocation>
</comment>
<evidence type="ECO:0000313" key="8">
    <source>
        <dbReference type="EMBL" id="GFH54917.1"/>
    </source>
</evidence>
<comment type="caution">
    <text evidence="8">The sequence shown here is derived from an EMBL/GenBank/DDBJ whole genome shotgun (WGS) entry which is preliminary data.</text>
</comment>
<name>A0AAD3H8V5_9STRA</name>
<feature type="compositionally biased region" description="Polar residues" evidence="5">
    <location>
        <begin position="824"/>
        <end position="834"/>
    </location>
</feature>
<feature type="transmembrane region" description="Helical" evidence="6">
    <location>
        <begin position="738"/>
        <end position="759"/>
    </location>
</feature>
<feature type="transmembrane region" description="Helical" evidence="6">
    <location>
        <begin position="510"/>
        <end position="532"/>
    </location>
</feature>
<feature type="transmembrane region" description="Helical" evidence="6">
    <location>
        <begin position="544"/>
        <end position="568"/>
    </location>
</feature>
<keyword evidence="2 6" id="KW-0812">Transmembrane</keyword>
<evidence type="ECO:0000256" key="3">
    <source>
        <dbReference type="ARBA" id="ARBA00022989"/>
    </source>
</evidence>
<gene>
    <name evidence="8" type="ORF">CTEN210_11393</name>
</gene>
<evidence type="ECO:0000256" key="6">
    <source>
        <dbReference type="SAM" id="Phobius"/>
    </source>
</evidence>
<reference evidence="8 9" key="1">
    <citation type="journal article" date="2021" name="Sci. Rep.">
        <title>The genome of the diatom Chaetoceros tenuissimus carries an ancient integrated fragment of an extant virus.</title>
        <authorList>
            <person name="Hongo Y."/>
            <person name="Kimura K."/>
            <person name="Takaki Y."/>
            <person name="Yoshida Y."/>
            <person name="Baba S."/>
            <person name="Kobayashi G."/>
            <person name="Nagasaki K."/>
            <person name="Hano T."/>
            <person name="Tomaru Y."/>
        </authorList>
    </citation>
    <scope>NUCLEOTIDE SEQUENCE [LARGE SCALE GENOMIC DNA]</scope>
    <source>
        <strain evidence="8 9">NIES-3715</strain>
    </source>
</reference>
<keyword evidence="9" id="KW-1185">Reference proteome</keyword>
<feature type="transmembrane region" description="Helical" evidence="6">
    <location>
        <begin position="620"/>
        <end position="641"/>
    </location>
</feature>
<feature type="domain" description="G-protein coupled receptors family 3 profile" evidence="7">
    <location>
        <begin position="510"/>
        <end position="768"/>
    </location>
</feature>
<accession>A0AAD3H8V5</accession>
<feature type="region of interest" description="Disordered" evidence="5">
    <location>
        <begin position="804"/>
        <end position="854"/>
    </location>
</feature>
<feature type="transmembrane region" description="Helical" evidence="6">
    <location>
        <begin position="672"/>
        <end position="693"/>
    </location>
</feature>
<evidence type="ECO:0000256" key="2">
    <source>
        <dbReference type="ARBA" id="ARBA00022692"/>
    </source>
</evidence>
<feature type="transmembrane region" description="Helical" evidence="6">
    <location>
        <begin position="705"/>
        <end position="726"/>
    </location>
</feature>
<proteinExistence type="predicted"/>
<keyword evidence="4 6" id="KW-0472">Membrane</keyword>